<feature type="transmembrane region" description="Helical" evidence="1">
    <location>
        <begin position="12"/>
        <end position="35"/>
    </location>
</feature>
<protein>
    <submittedName>
        <fullName evidence="2">Diheme cytochrome c</fullName>
    </submittedName>
</protein>
<dbReference type="Pfam" id="PF09626">
    <property type="entry name" value="DHC"/>
    <property type="match status" value="1"/>
</dbReference>
<accession>A0ABD4TBA6</accession>
<sequence>MAQVTQKSRSRLIWLVLMLVSCLWGLGLSAVASWAQSAPNLVPSAIPQENLMDRLTPVLEMGQSRYLARCGTCHLAVPPAVLPSQTWDHLISDSAHYGATLPPIFEPDLSQIRRYLIFSSRPLNPDEPTPYRLRQSRYFKVLHPQVEFAAPTTLTSCIGCHPQANRFNFRQSMEPQSLDIQNIEPPLSRTAPAIEGHAV</sequence>
<organism evidence="2 3">
    <name type="scientific">Lyngbya confervoides BDU141951</name>
    <dbReference type="NCBI Taxonomy" id="1574623"/>
    <lineage>
        <taxon>Bacteria</taxon>
        <taxon>Bacillati</taxon>
        <taxon>Cyanobacteriota</taxon>
        <taxon>Cyanophyceae</taxon>
        <taxon>Oscillatoriophycideae</taxon>
        <taxon>Oscillatoriales</taxon>
        <taxon>Microcoleaceae</taxon>
        <taxon>Lyngbya</taxon>
    </lineage>
</organism>
<keyword evidence="1" id="KW-0472">Membrane</keyword>
<reference evidence="2 3" key="1">
    <citation type="journal article" date="2015" name="Genome Announc.">
        <title>Draft Genome Sequence of Filamentous Marine Cyanobacterium Lyngbya confervoides Strain BDU141951.</title>
        <authorList>
            <person name="Chandrababunaidu M.M."/>
            <person name="Sen D."/>
            <person name="Tripathy S."/>
        </authorList>
    </citation>
    <scope>NUCLEOTIDE SEQUENCE [LARGE SCALE GENOMIC DNA]</scope>
    <source>
        <strain evidence="2 3">BDU141951</strain>
    </source>
</reference>
<dbReference type="Proteomes" id="UP000031561">
    <property type="component" value="Unassembled WGS sequence"/>
</dbReference>
<evidence type="ECO:0000256" key="1">
    <source>
        <dbReference type="SAM" id="Phobius"/>
    </source>
</evidence>
<comment type="caution">
    <text evidence="2">The sequence shown here is derived from an EMBL/GenBank/DDBJ whole genome shotgun (WGS) entry which is preliminary data.</text>
</comment>
<name>A0ABD4TBA6_9CYAN</name>
<dbReference type="EMBL" id="JTHE03000121">
    <property type="protein sequence ID" value="MCM1985295.1"/>
    <property type="molecule type" value="Genomic_DNA"/>
</dbReference>
<proteinExistence type="predicted"/>
<dbReference type="RefSeq" id="WP_166278145.1">
    <property type="nucleotide sequence ID" value="NZ_JTHE03000121.1"/>
</dbReference>
<gene>
    <name evidence="2" type="ORF">QQ91_0020990</name>
</gene>
<keyword evidence="1" id="KW-1133">Transmembrane helix</keyword>
<evidence type="ECO:0000313" key="3">
    <source>
        <dbReference type="Proteomes" id="UP000031561"/>
    </source>
</evidence>
<dbReference type="AlphaFoldDB" id="A0ABD4TBA6"/>
<dbReference type="InterPro" id="IPR018588">
    <property type="entry name" value="Dihaem_cytochrome-c"/>
</dbReference>
<evidence type="ECO:0000313" key="2">
    <source>
        <dbReference type="EMBL" id="MCM1985295.1"/>
    </source>
</evidence>
<dbReference type="PROSITE" id="PS51257">
    <property type="entry name" value="PROKAR_LIPOPROTEIN"/>
    <property type="match status" value="1"/>
</dbReference>
<keyword evidence="3" id="KW-1185">Reference proteome</keyword>
<keyword evidence="1" id="KW-0812">Transmembrane</keyword>